<feature type="domain" description="Signal transduction histidine kinase subgroup 3 dimerisation and phosphoacceptor" evidence="6">
    <location>
        <begin position="188"/>
        <end position="253"/>
    </location>
</feature>
<evidence type="ECO:0000256" key="3">
    <source>
        <dbReference type="ARBA" id="ARBA00023012"/>
    </source>
</evidence>
<evidence type="ECO:0000256" key="1">
    <source>
        <dbReference type="ARBA" id="ARBA00022679"/>
    </source>
</evidence>
<dbReference type="GO" id="GO:0016301">
    <property type="term" value="F:kinase activity"/>
    <property type="evidence" value="ECO:0007669"/>
    <property type="project" value="UniProtKB-KW"/>
</dbReference>
<feature type="transmembrane region" description="Helical" evidence="4">
    <location>
        <begin position="117"/>
        <end position="135"/>
    </location>
</feature>
<dbReference type="InterPro" id="IPR036890">
    <property type="entry name" value="HATPase_C_sf"/>
</dbReference>
<evidence type="ECO:0000256" key="4">
    <source>
        <dbReference type="SAM" id="Phobius"/>
    </source>
</evidence>
<gene>
    <name evidence="7" type="ORF">M0G41_07700</name>
</gene>
<dbReference type="Proteomes" id="UP001431449">
    <property type="component" value="Unassembled WGS sequence"/>
</dbReference>
<accession>A0ABT0GH65</accession>
<keyword evidence="4" id="KW-0472">Membrane</keyword>
<dbReference type="InterPro" id="IPR003594">
    <property type="entry name" value="HATPase_dom"/>
</dbReference>
<comment type="caution">
    <text evidence="7">The sequence shown here is derived from an EMBL/GenBank/DDBJ whole genome shotgun (WGS) entry which is preliminary data.</text>
</comment>
<evidence type="ECO:0000259" key="6">
    <source>
        <dbReference type="Pfam" id="PF07730"/>
    </source>
</evidence>
<evidence type="ECO:0000259" key="5">
    <source>
        <dbReference type="Pfam" id="PF02518"/>
    </source>
</evidence>
<protein>
    <submittedName>
        <fullName evidence="7">Sensor histidine kinase</fullName>
    </submittedName>
</protein>
<keyword evidence="3" id="KW-0902">Two-component regulatory system</keyword>
<reference evidence="7" key="1">
    <citation type="submission" date="2022-04" db="EMBL/GenBank/DDBJ databases">
        <title>Lysobacter sp. CAU 1642 isolated from sea sand.</title>
        <authorList>
            <person name="Kim W."/>
        </authorList>
    </citation>
    <scope>NUCLEOTIDE SEQUENCE</scope>
    <source>
        <strain evidence="7">CAU 1642</strain>
    </source>
</reference>
<dbReference type="Gene3D" id="3.30.565.10">
    <property type="entry name" value="Histidine kinase-like ATPase, C-terminal domain"/>
    <property type="match status" value="1"/>
</dbReference>
<dbReference type="RefSeq" id="WP_248207262.1">
    <property type="nucleotide sequence ID" value="NZ_JALNMH010000005.1"/>
</dbReference>
<dbReference type="Gene3D" id="1.20.5.1930">
    <property type="match status" value="1"/>
</dbReference>
<proteinExistence type="predicted"/>
<keyword evidence="2 7" id="KW-0418">Kinase</keyword>
<dbReference type="CDD" id="cd16917">
    <property type="entry name" value="HATPase_UhpB-NarQ-NarX-like"/>
    <property type="match status" value="1"/>
</dbReference>
<dbReference type="Pfam" id="PF07730">
    <property type="entry name" value="HisKA_3"/>
    <property type="match status" value="1"/>
</dbReference>
<evidence type="ECO:0000313" key="8">
    <source>
        <dbReference type="Proteomes" id="UP001431449"/>
    </source>
</evidence>
<dbReference type="Pfam" id="PF02518">
    <property type="entry name" value="HATPase_c"/>
    <property type="match status" value="1"/>
</dbReference>
<feature type="transmembrane region" description="Helical" evidence="4">
    <location>
        <begin position="22"/>
        <end position="41"/>
    </location>
</feature>
<sequence>MSTVSRDTEASRSRGEQHGIDLMQQPAVGLVYLFFVFLPLIFQPRVSVTTVIASLLACLAFLPLYRGGLGRWQPSAHARWTLTALIALLLLPLNPGANTFMIYAAGLAGHLLAPRRAVIIGLALAALTAAAYLWVFGNEPWAIGFVLITFVIGGMVLGGSIYGRLQSRRMAELQLSQDEVRRLAGQAERERIARDLHDLLGHTLSMVVLKSELAGKLIARDPDAARAQIAEVEQVARQALGEVREAVSGYRRGDFEGELAATRLALLSAGIEVEAASHAPPRRDEVDHLLSMCLREASTNILRHADAGHVSVDLSVKEGTLSLAISDDGRGGIRHEGNGLRGIRERLEAFGGDLDIDSPEGAGTRLRLSLPAGWRAEADAA</sequence>
<organism evidence="7 8">
    <name type="scientific">Pseudomarimonas salicorniae</name>
    <dbReference type="NCBI Taxonomy" id="2933270"/>
    <lineage>
        <taxon>Bacteria</taxon>
        <taxon>Pseudomonadati</taxon>
        <taxon>Pseudomonadota</taxon>
        <taxon>Gammaproteobacteria</taxon>
        <taxon>Lysobacterales</taxon>
        <taxon>Lysobacteraceae</taxon>
        <taxon>Pseudomarimonas</taxon>
    </lineage>
</organism>
<keyword evidence="1" id="KW-0808">Transferase</keyword>
<feature type="transmembrane region" description="Helical" evidence="4">
    <location>
        <begin position="48"/>
        <end position="65"/>
    </location>
</feature>
<dbReference type="PANTHER" id="PTHR24421:SF63">
    <property type="entry name" value="SENSOR HISTIDINE KINASE DESK"/>
    <property type="match status" value="1"/>
</dbReference>
<dbReference type="InterPro" id="IPR050482">
    <property type="entry name" value="Sensor_HK_TwoCompSys"/>
</dbReference>
<evidence type="ECO:0000313" key="7">
    <source>
        <dbReference type="EMBL" id="MCK7593549.1"/>
    </source>
</evidence>
<evidence type="ECO:0000256" key="2">
    <source>
        <dbReference type="ARBA" id="ARBA00022777"/>
    </source>
</evidence>
<dbReference type="SUPFAM" id="SSF55874">
    <property type="entry name" value="ATPase domain of HSP90 chaperone/DNA topoisomerase II/histidine kinase"/>
    <property type="match status" value="1"/>
</dbReference>
<feature type="transmembrane region" description="Helical" evidence="4">
    <location>
        <begin position="85"/>
        <end position="105"/>
    </location>
</feature>
<keyword evidence="4" id="KW-1133">Transmembrane helix</keyword>
<keyword evidence="4" id="KW-0812">Transmembrane</keyword>
<feature type="transmembrane region" description="Helical" evidence="4">
    <location>
        <begin position="141"/>
        <end position="162"/>
    </location>
</feature>
<dbReference type="InterPro" id="IPR011712">
    <property type="entry name" value="Sig_transdc_His_kin_sub3_dim/P"/>
</dbReference>
<keyword evidence="8" id="KW-1185">Reference proteome</keyword>
<feature type="domain" description="Histidine kinase/HSP90-like ATPase" evidence="5">
    <location>
        <begin position="289"/>
        <end position="372"/>
    </location>
</feature>
<name>A0ABT0GH65_9GAMM</name>
<dbReference type="PANTHER" id="PTHR24421">
    <property type="entry name" value="NITRATE/NITRITE SENSOR PROTEIN NARX-RELATED"/>
    <property type="match status" value="1"/>
</dbReference>
<dbReference type="EMBL" id="JALNMH010000005">
    <property type="protein sequence ID" value="MCK7593549.1"/>
    <property type="molecule type" value="Genomic_DNA"/>
</dbReference>